<name>A0ABY7FVC6_MYAAR</name>
<keyword evidence="2" id="KW-1185">Reference proteome</keyword>
<organism evidence="1 2">
    <name type="scientific">Mya arenaria</name>
    <name type="common">Soft-shell clam</name>
    <dbReference type="NCBI Taxonomy" id="6604"/>
    <lineage>
        <taxon>Eukaryota</taxon>
        <taxon>Metazoa</taxon>
        <taxon>Spiralia</taxon>
        <taxon>Lophotrochozoa</taxon>
        <taxon>Mollusca</taxon>
        <taxon>Bivalvia</taxon>
        <taxon>Autobranchia</taxon>
        <taxon>Heteroconchia</taxon>
        <taxon>Euheterodonta</taxon>
        <taxon>Imparidentia</taxon>
        <taxon>Neoheterodontei</taxon>
        <taxon>Myida</taxon>
        <taxon>Myoidea</taxon>
        <taxon>Myidae</taxon>
        <taxon>Mya</taxon>
    </lineage>
</organism>
<feature type="non-terminal residue" evidence="1">
    <location>
        <position position="154"/>
    </location>
</feature>
<evidence type="ECO:0000313" key="1">
    <source>
        <dbReference type="EMBL" id="WAR26150.1"/>
    </source>
</evidence>
<reference evidence="1" key="1">
    <citation type="submission" date="2022-11" db="EMBL/GenBank/DDBJ databases">
        <title>Centuries of genome instability and evolution in soft-shell clam transmissible cancer (bioRxiv).</title>
        <authorList>
            <person name="Hart S.F.M."/>
            <person name="Yonemitsu M.A."/>
            <person name="Giersch R.M."/>
            <person name="Beal B.F."/>
            <person name="Arriagada G."/>
            <person name="Davis B.W."/>
            <person name="Ostrander E.A."/>
            <person name="Goff S.P."/>
            <person name="Metzger M.J."/>
        </authorList>
    </citation>
    <scope>NUCLEOTIDE SEQUENCE</scope>
    <source>
        <strain evidence="1">MELC-2E11</strain>
        <tissue evidence="1">Siphon/mantle</tissue>
    </source>
</reference>
<proteinExistence type="predicted"/>
<dbReference type="EMBL" id="CP111025">
    <property type="protein sequence ID" value="WAR26150.1"/>
    <property type="molecule type" value="Genomic_DNA"/>
</dbReference>
<protein>
    <submittedName>
        <fullName evidence="1">Uncharacterized protein</fullName>
    </submittedName>
</protein>
<sequence length="154" mass="17716">MTIQWWMPSTKFLKYVMLEILYLEKVDEKFEVKREHVLININITHHSGHQFRKDDFVSYTCLNVNQATIKVDAKLWALGLDTRLEGHDLTASVSKYSEVRKPASARVSMATPLHSNMRATISAVDGTLPKMTLKLVRSMKYSEETFLVSPERGQ</sequence>
<dbReference type="Proteomes" id="UP001164746">
    <property type="component" value="Chromosome 14"/>
</dbReference>
<evidence type="ECO:0000313" key="2">
    <source>
        <dbReference type="Proteomes" id="UP001164746"/>
    </source>
</evidence>
<gene>
    <name evidence="1" type="ORF">MAR_011854</name>
</gene>
<accession>A0ABY7FVC6</accession>